<keyword evidence="3" id="KW-1185">Reference proteome</keyword>
<dbReference type="PROSITE" id="PS51742">
    <property type="entry name" value="PPC"/>
    <property type="match status" value="1"/>
</dbReference>
<keyword evidence="2" id="KW-0238">DNA-binding</keyword>
<dbReference type="RefSeq" id="WP_255925482.1">
    <property type="nucleotide sequence ID" value="NZ_JANFNH010000003.1"/>
</dbReference>
<evidence type="ECO:0000313" key="2">
    <source>
        <dbReference type="EMBL" id="MCQ4041495.1"/>
    </source>
</evidence>
<dbReference type="PANTHER" id="PTHR34988">
    <property type="entry name" value="PROTEIN, PUTATIVE-RELATED"/>
    <property type="match status" value="1"/>
</dbReference>
<comment type="caution">
    <text evidence="2">The sequence shown here is derived from an EMBL/GenBank/DDBJ whole genome shotgun (WGS) entry which is preliminary data.</text>
</comment>
<protein>
    <submittedName>
        <fullName evidence="2">DNA-binding protein</fullName>
    </submittedName>
</protein>
<sequence>MRYQALHDENSTAPRRFAVVLEVGEEVLPALERFAEEHKVTAASFTGIGAFASASLSLFDPDGKSHVPIPVTEHTEVLALTGNIALRDGRPSVHMHAVLGRRDGTTIGGHVQGAVVRPTLEVMVTAFPATLTRRLDATLGLPVIVPETEA</sequence>
<dbReference type="Gene3D" id="3.30.1330.80">
    <property type="entry name" value="Hypothetical protein, similar to alpha- acetolactate decarboxylase, domain 2"/>
    <property type="match status" value="1"/>
</dbReference>
<dbReference type="CDD" id="cd11378">
    <property type="entry name" value="DUF296"/>
    <property type="match status" value="1"/>
</dbReference>
<feature type="domain" description="PPC" evidence="1">
    <location>
        <begin position="11"/>
        <end position="147"/>
    </location>
</feature>
<proteinExistence type="predicted"/>
<dbReference type="PIRSF" id="PIRSF016702">
    <property type="entry name" value="DNA_bp_PD1"/>
    <property type="match status" value="1"/>
</dbReference>
<accession>A0ABT1P819</accession>
<dbReference type="EMBL" id="JANFNH010000003">
    <property type="protein sequence ID" value="MCQ4041495.1"/>
    <property type="molecule type" value="Genomic_DNA"/>
</dbReference>
<dbReference type="PANTHER" id="PTHR34988:SF1">
    <property type="entry name" value="DNA-BINDING PROTEIN"/>
    <property type="match status" value="1"/>
</dbReference>
<name>A0ABT1P819_9ACTN</name>
<organism evidence="2 3">
    <name type="scientific">Streptantibioticus rubrisoli</name>
    <dbReference type="NCBI Taxonomy" id="1387313"/>
    <lineage>
        <taxon>Bacteria</taxon>
        <taxon>Bacillati</taxon>
        <taxon>Actinomycetota</taxon>
        <taxon>Actinomycetes</taxon>
        <taxon>Kitasatosporales</taxon>
        <taxon>Streptomycetaceae</taxon>
        <taxon>Streptantibioticus</taxon>
    </lineage>
</organism>
<evidence type="ECO:0000259" key="1">
    <source>
        <dbReference type="PROSITE" id="PS51742"/>
    </source>
</evidence>
<dbReference type="InterPro" id="IPR005175">
    <property type="entry name" value="PPC_dom"/>
</dbReference>
<dbReference type="InterPro" id="IPR025707">
    <property type="entry name" value="DNA_bp_PD1"/>
</dbReference>
<dbReference type="SUPFAM" id="SSF117856">
    <property type="entry name" value="AF0104/ALDC/Ptd012-like"/>
    <property type="match status" value="1"/>
</dbReference>
<dbReference type="GO" id="GO:0003677">
    <property type="term" value="F:DNA binding"/>
    <property type="evidence" value="ECO:0007669"/>
    <property type="project" value="UniProtKB-KW"/>
</dbReference>
<dbReference type="Proteomes" id="UP001206206">
    <property type="component" value="Unassembled WGS sequence"/>
</dbReference>
<reference evidence="2 3" key="1">
    <citation type="submission" date="2022-06" db="EMBL/GenBank/DDBJ databases">
        <title>Draft genome sequence of type strain Streptomyces rubrisoli DSM 42083.</title>
        <authorList>
            <person name="Duangmal K."/>
            <person name="Klaysubun C."/>
        </authorList>
    </citation>
    <scope>NUCLEOTIDE SEQUENCE [LARGE SCALE GENOMIC DNA]</scope>
    <source>
        <strain evidence="2 3">DSM 42083</strain>
    </source>
</reference>
<dbReference type="Pfam" id="PF03479">
    <property type="entry name" value="PCC"/>
    <property type="match status" value="1"/>
</dbReference>
<gene>
    <name evidence="2" type="ORF">NON19_05495</name>
</gene>
<evidence type="ECO:0000313" key="3">
    <source>
        <dbReference type="Proteomes" id="UP001206206"/>
    </source>
</evidence>